<protein>
    <submittedName>
        <fullName evidence="1">Uncharacterized protein</fullName>
    </submittedName>
</protein>
<sequence length="273" mass="32798">MIPTKKTDNITVRFGSRISPNFYIDHENYSSMEQERCGDLLQKDEFLAFKKGLPKLDENFYSFNKRIEPMIYPRIHQITYDNYILDIEIKYDDTNTKYRDIINKLKLSRDEFTEYKLSFPRQFDFSYSAYEKRMKKEKIIKILSEEDYNITRQMNYPLVNETYEQHSQKLSLNGVDPIPQDIFKFLKGMCKFLELPNYAKDKYNTTNEMIAEIPQMMSDEEMSLFKDRFPIVFHSHTDYLKNWSENYSNDLVNLPLDEILFHSLKTGINSNRQ</sequence>
<keyword evidence="2" id="KW-1185">Reference proteome</keyword>
<name>A0A6G0TRX4_APHGL</name>
<evidence type="ECO:0000313" key="2">
    <source>
        <dbReference type="Proteomes" id="UP000475862"/>
    </source>
</evidence>
<organism evidence="1 2">
    <name type="scientific">Aphis glycines</name>
    <name type="common">Soybean aphid</name>
    <dbReference type="NCBI Taxonomy" id="307491"/>
    <lineage>
        <taxon>Eukaryota</taxon>
        <taxon>Metazoa</taxon>
        <taxon>Ecdysozoa</taxon>
        <taxon>Arthropoda</taxon>
        <taxon>Hexapoda</taxon>
        <taxon>Insecta</taxon>
        <taxon>Pterygota</taxon>
        <taxon>Neoptera</taxon>
        <taxon>Paraneoptera</taxon>
        <taxon>Hemiptera</taxon>
        <taxon>Sternorrhyncha</taxon>
        <taxon>Aphidomorpha</taxon>
        <taxon>Aphidoidea</taxon>
        <taxon>Aphididae</taxon>
        <taxon>Aphidini</taxon>
        <taxon>Aphis</taxon>
        <taxon>Aphis</taxon>
    </lineage>
</organism>
<accession>A0A6G0TRX4</accession>
<dbReference type="Proteomes" id="UP000475862">
    <property type="component" value="Unassembled WGS sequence"/>
</dbReference>
<gene>
    <name evidence="1" type="ORF">AGLY_006569</name>
</gene>
<dbReference type="AlphaFoldDB" id="A0A6G0TRX4"/>
<evidence type="ECO:0000313" key="1">
    <source>
        <dbReference type="EMBL" id="KAE9537546.1"/>
    </source>
</evidence>
<comment type="caution">
    <text evidence="1">The sequence shown here is derived from an EMBL/GenBank/DDBJ whole genome shotgun (WGS) entry which is preliminary data.</text>
</comment>
<dbReference type="EMBL" id="VYZN01000018">
    <property type="protein sequence ID" value="KAE9537546.1"/>
    <property type="molecule type" value="Genomic_DNA"/>
</dbReference>
<reference evidence="1 2" key="1">
    <citation type="submission" date="2019-08" db="EMBL/GenBank/DDBJ databases">
        <title>The genome of the soybean aphid Biotype 1, its phylome, world population structure and adaptation to the North American continent.</title>
        <authorList>
            <person name="Giordano R."/>
            <person name="Donthu R.K."/>
            <person name="Hernandez A.G."/>
            <person name="Wright C.L."/>
            <person name="Zimin A.V."/>
        </authorList>
    </citation>
    <scope>NUCLEOTIDE SEQUENCE [LARGE SCALE GENOMIC DNA]</scope>
    <source>
        <tissue evidence="1">Whole aphids</tissue>
    </source>
</reference>
<proteinExistence type="predicted"/>